<dbReference type="InterPro" id="IPR017441">
    <property type="entry name" value="Protein_kinase_ATP_BS"/>
</dbReference>
<dbReference type="InterPro" id="IPR011009">
    <property type="entry name" value="Kinase-like_dom_sf"/>
</dbReference>
<dbReference type="Gene3D" id="1.10.510.10">
    <property type="entry name" value="Transferase(Phosphotransferase) domain 1"/>
    <property type="match status" value="1"/>
</dbReference>
<evidence type="ECO:0000256" key="12">
    <source>
        <dbReference type="RuleBase" id="RU000304"/>
    </source>
</evidence>
<keyword evidence="4" id="KW-0812">Transmembrane</keyword>
<evidence type="ECO:0000256" key="7">
    <source>
        <dbReference type="ARBA" id="ARBA00022777"/>
    </source>
</evidence>
<evidence type="ECO:0000256" key="3">
    <source>
        <dbReference type="ARBA" id="ARBA00022679"/>
    </source>
</evidence>
<keyword evidence="9" id="KW-1133">Transmembrane helix</keyword>
<evidence type="ECO:0000256" key="8">
    <source>
        <dbReference type="ARBA" id="ARBA00022840"/>
    </source>
</evidence>
<evidence type="ECO:0000256" key="4">
    <source>
        <dbReference type="ARBA" id="ARBA00022692"/>
    </source>
</evidence>
<evidence type="ECO:0000256" key="5">
    <source>
        <dbReference type="ARBA" id="ARBA00022737"/>
    </source>
</evidence>
<dbReference type="InterPro" id="IPR051809">
    <property type="entry name" value="Plant_receptor-like_S/T_kinase"/>
</dbReference>
<evidence type="ECO:0000256" key="2">
    <source>
        <dbReference type="ARBA" id="ARBA00022614"/>
    </source>
</evidence>
<dbReference type="PROSITE" id="PS00108">
    <property type="entry name" value="PROTEIN_KINASE_ST"/>
    <property type="match status" value="1"/>
</dbReference>
<evidence type="ECO:0000256" key="1">
    <source>
        <dbReference type="ARBA" id="ARBA00004370"/>
    </source>
</evidence>
<dbReference type="STRING" id="4072.A0A2G2ZLY8"/>
<dbReference type="InterPro" id="IPR000719">
    <property type="entry name" value="Prot_kinase_dom"/>
</dbReference>
<dbReference type="SUPFAM" id="SSF52058">
    <property type="entry name" value="L domain-like"/>
    <property type="match status" value="1"/>
</dbReference>
<dbReference type="InterPro" id="IPR008271">
    <property type="entry name" value="Ser/Thr_kinase_AS"/>
</dbReference>
<dbReference type="Pfam" id="PF13855">
    <property type="entry name" value="LRR_8"/>
    <property type="match status" value="1"/>
</dbReference>
<dbReference type="PROSITE" id="PS00107">
    <property type="entry name" value="PROTEIN_KINASE_ATP"/>
    <property type="match status" value="1"/>
</dbReference>
<evidence type="ECO:0000313" key="15">
    <source>
        <dbReference type="Proteomes" id="UP000222542"/>
    </source>
</evidence>
<gene>
    <name evidence="14" type="ORF">T459_11461</name>
</gene>
<dbReference type="AlphaFoldDB" id="A0A2G2ZLY8"/>
<dbReference type="InterPro" id="IPR032675">
    <property type="entry name" value="LRR_dom_sf"/>
</dbReference>
<organism evidence="14 15">
    <name type="scientific">Capsicum annuum</name>
    <name type="common">Capsicum pepper</name>
    <dbReference type="NCBI Taxonomy" id="4072"/>
    <lineage>
        <taxon>Eukaryota</taxon>
        <taxon>Viridiplantae</taxon>
        <taxon>Streptophyta</taxon>
        <taxon>Embryophyta</taxon>
        <taxon>Tracheophyta</taxon>
        <taxon>Spermatophyta</taxon>
        <taxon>Magnoliopsida</taxon>
        <taxon>eudicotyledons</taxon>
        <taxon>Gunneridae</taxon>
        <taxon>Pentapetalae</taxon>
        <taxon>asterids</taxon>
        <taxon>lamiids</taxon>
        <taxon>Solanales</taxon>
        <taxon>Solanaceae</taxon>
        <taxon>Solanoideae</taxon>
        <taxon>Capsiceae</taxon>
        <taxon>Capsicum</taxon>
    </lineage>
</organism>
<keyword evidence="6 11" id="KW-0547">Nucleotide-binding</keyword>
<evidence type="ECO:0000256" key="9">
    <source>
        <dbReference type="ARBA" id="ARBA00022989"/>
    </source>
</evidence>
<dbReference type="GO" id="GO:0005524">
    <property type="term" value="F:ATP binding"/>
    <property type="evidence" value="ECO:0007669"/>
    <property type="project" value="UniProtKB-UniRule"/>
</dbReference>
<keyword evidence="7" id="KW-0418">Kinase</keyword>
<keyword evidence="12" id="KW-0723">Serine/threonine-protein kinase</keyword>
<keyword evidence="8 11" id="KW-0067">ATP-binding</keyword>
<evidence type="ECO:0000313" key="14">
    <source>
        <dbReference type="EMBL" id="PHT83018.1"/>
    </source>
</evidence>
<evidence type="ECO:0000259" key="13">
    <source>
        <dbReference type="PROSITE" id="PS50011"/>
    </source>
</evidence>
<feature type="binding site" evidence="11">
    <location>
        <position position="120"/>
    </location>
    <ligand>
        <name>ATP</name>
        <dbReference type="ChEBI" id="CHEBI:30616"/>
    </ligand>
</feature>
<evidence type="ECO:0000256" key="10">
    <source>
        <dbReference type="ARBA" id="ARBA00023136"/>
    </source>
</evidence>
<sequence length="308" mass="34568">MNQFSDGIPRGIGGLENLAQLYLRHNKLHGSILDSMRNMVGLEFLDLSHNNISGTIPKYRRDKRAPPQAESLSTVTRERISNYELLQETDGLCESNLIGLGSFGSVYQGILISRTAIPVKVFNLQLNASFKSFDMNCELLHSLHHRNLVKVITSSSNLDFKDLVLEYLPSRSLNKYLYSENYFLDIRKRLSIMIDVACTLEYLHGCSSAVIHSDLKPGNVLLDEDMVAHLTHFFISKLLGEDESDSYTKTLATLGYIAPGVDQGVNLMDASRARMECDGVRSILELRCKLGRHAMVLIKIKSMLLTRG</sequence>
<keyword evidence="2" id="KW-0433">Leucine-rich repeat</keyword>
<comment type="similarity">
    <text evidence="12">Belongs to the protein kinase superfamily.</text>
</comment>
<feature type="domain" description="Protein kinase" evidence="13">
    <location>
        <begin position="92"/>
        <end position="308"/>
    </location>
</feature>
<evidence type="ECO:0000256" key="6">
    <source>
        <dbReference type="ARBA" id="ARBA00022741"/>
    </source>
</evidence>
<dbReference type="GO" id="GO:0004674">
    <property type="term" value="F:protein serine/threonine kinase activity"/>
    <property type="evidence" value="ECO:0007669"/>
    <property type="project" value="UniProtKB-KW"/>
</dbReference>
<dbReference type="GO" id="GO:0016020">
    <property type="term" value="C:membrane"/>
    <property type="evidence" value="ECO:0007669"/>
    <property type="project" value="UniProtKB-SubCell"/>
</dbReference>
<dbReference type="Gene3D" id="3.30.200.20">
    <property type="entry name" value="Phosphorylase Kinase, domain 1"/>
    <property type="match status" value="1"/>
</dbReference>
<dbReference type="Pfam" id="PF00069">
    <property type="entry name" value="Pkinase"/>
    <property type="match status" value="1"/>
</dbReference>
<dbReference type="SUPFAM" id="SSF56112">
    <property type="entry name" value="Protein kinase-like (PK-like)"/>
    <property type="match status" value="1"/>
</dbReference>
<keyword evidence="3" id="KW-0808">Transferase</keyword>
<keyword evidence="5" id="KW-0677">Repeat</keyword>
<dbReference type="InterPro" id="IPR001611">
    <property type="entry name" value="Leu-rich_rpt"/>
</dbReference>
<reference evidence="14 15" key="1">
    <citation type="journal article" date="2014" name="Nat. Genet.">
        <title>Genome sequence of the hot pepper provides insights into the evolution of pungency in Capsicum species.</title>
        <authorList>
            <person name="Kim S."/>
            <person name="Park M."/>
            <person name="Yeom S.I."/>
            <person name="Kim Y.M."/>
            <person name="Lee J.M."/>
            <person name="Lee H.A."/>
            <person name="Seo E."/>
            <person name="Choi J."/>
            <person name="Cheong K."/>
            <person name="Kim K.T."/>
            <person name="Jung K."/>
            <person name="Lee G.W."/>
            <person name="Oh S.K."/>
            <person name="Bae C."/>
            <person name="Kim S.B."/>
            <person name="Lee H.Y."/>
            <person name="Kim S.Y."/>
            <person name="Kim M.S."/>
            <person name="Kang B.C."/>
            <person name="Jo Y.D."/>
            <person name="Yang H.B."/>
            <person name="Jeong H.J."/>
            <person name="Kang W.H."/>
            <person name="Kwon J.K."/>
            <person name="Shin C."/>
            <person name="Lim J.Y."/>
            <person name="Park J.H."/>
            <person name="Huh J.H."/>
            <person name="Kim J.S."/>
            <person name="Kim B.D."/>
            <person name="Cohen O."/>
            <person name="Paran I."/>
            <person name="Suh M.C."/>
            <person name="Lee S.B."/>
            <person name="Kim Y.K."/>
            <person name="Shin Y."/>
            <person name="Noh S.J."/>
            <person name="Park J."/>
            <person name="Seo Y.S."/>
            <person name="Kwon S.Y."/>
            <person name="Kim H.A."/>
            <person name="Park J.M."/>
            <person name="Kim H.J."/>
            <person name="Choi S.B."/>
            <person name="Bosland P.W."/>
            <person name="Reeves G."/>
            <person name="Jo S.H."/>
            <person name="Lee B.W."/>
            <person name="Cho H.T."/>
            <person name="Choi H.S."/>
            <person name="Lee M.S."/>
            <person name="Yu Y."/>
            <person name="Do Choi Y."/>
            <person name="Park B.S."/>
            <person name="van Deynze A."/>
            <person name="Ashrafi H."/>
            <person name="Hill T."/>
            <person name="Kim W.T."/>
            <person name="Pai H.S."/>
            <person name="Ahn H.K."/>
            <person name="Yeam I."/>
            <person name="Giovannoni J.J."/>
            <person name="Rose J.K."/>
            <person name="Sorensen I."/>
            <person name="Lee S.J."/>
            <person name="Kim R.W."/>
            <person name="Choi I.Y."/>
            <person name="Choi B.S."/>
            <person name="Lim J.S."/>
            <person name="Lee Y.H."/>
            <person name="Choi D."/>
        </authorList>
    </citation>
    <scope>NUCLEOTIDE SEQUENCE [LARGE SCALE GENOMIC DNA]</scope>
    <source>
        <strain evidence="15">cv. CM334</strain>
    </source>
</reference>
<reference evidence="14 15" key="2">
    <citation type="journal article" date="2017" name="Genome Biol.">
        <title>New reference genome sequences of hot pepper reveal the massive evolution of plant disease-resistance genes by retroduplication.</title>
        <authorList>
            <person name="Kim S."/>
            <person name="Park J."/>
            <person name="Yeom S.I."/>
            <person name="Kim Y.M."/>
            <person name="Seo E."/>
            <person name="Kim K.T."/>
            <person name="Kim M.S."/>
            <person name="Lee J.M."/>
            <person name="Cheong K."/>
            <person name="Shin H.S."/>
            <person name="Kim S.B."/>
            <person name="Han K."/>
            <person name="Lee J."/>
            <person name="Park M."/>
            <person name="Lee H.A."/>
            <person name="Lee H.Y."/>
            <person name="Lee Y."/>
            <person name="Oh S."/>
            <person name="Lee J.H."/>
            <person name="Choi E."/>
            <person name="Choi E."/>
            <person name="Lee S.E."/>
            <person name="Jeon J."/>
            <person name="Kim H."/>
            <person name="Choi G."/>
            <person name="Song H."/>
            <person name="Lee J."/>
            <person name="Lee S.C."/>
            <person name="Kwon J.K."/>
            <person name="Lee H.Y."/>
            <person name="Koo N."/>
            <person name="Hong Y."/>
            <person name="Kim R.W."/>
            <person name="Kang W.H."/>
            <person name="Huh J.H."/>
            <person name="Kang B.C."/>
            <person name="Yang T.J."/>
            <person name="Lee Y.H."/>
            <person name="Bennetzen J.L."/>
            <person name="Choi D."/>
        </authorList>
    </citation>
    <scope>NUCLEOTIDE SEQUENCE [LARGE SCALE GENOMIC DNA]</scope>
    <source>
        <strain evidence="15">cv. CM334</strain>
    </source>
</reference>
<comment type="caution">
    <text evidence="14">The sequence shown here is derived from an EMBL/GenBank/DDBJ whole genome shotgun (WGS) entry which is preliminary data.</text>
</comment>
<dbReference type="PROSITE" id="PS50011">
    <property type="entry name" value="PROTEIN_KINASE_DOM"/>
    <property type="match status" value="1"/>
</dbReference>
<keyword evidence="15" id="KW-1185">Reference proteome</keyword>
<dbReference type="Proteomes" id="UP000222542">
    <property type="component" value="Unassembled WGS sequence"/>
</dbReference>
<name>A0A2G2ZLY8_CAPAN</name>
<dbReference type="SMART" id="SM00220">
    <property type="entry name" value="S_TKc"/>
    <property type="match status" value="1"/>
</dbReference>
<keyword evidence="10" id="KW-0472">Membrane</keyword>
<dbReference type="EMBL" id="AYRZ02000004">
    <property type="protein sequence ID" value="PHT83018.1"/>
    <property type="molecule type" value="Genomic_DNA"/>
</dbReference>
<protein>
    <recommendedName>
        <fullName evidence="13">Protein kinase domain-containing protein</fullName>
    </recommendedName>
</protein>
<dbReference type="PROSITE" id="PS51450">
    <property type="entry name" value="LRR"/>
    <property type="match status" value="1"/>
</dbReference>
<proteinExistence type="inferred from homology"/>
<evidence type="ECO:0000256" key="11">
    <source>
        <dbReference type="PROSITE-ProRule" id="PRU10141"/>
    </source>
</evidence>
<accession>A0A2G2ZLY8</accession>
<dbReference type="Gene3D" id="3.80.10.10">
    <property type="entry name" value="Ribonuclease Inhibitor"/>
    <property type="match status" value="1"/>
</dbReference>
<dbReference type="PANTHER" id="PTHR27008:SF585">
    <property type="entry name" value="PROTEIN KINASE DOMAIN-CONTAINING PROTEIN"/>
    <property type="match status" value="1"/>
</dbReference>
<dbReference type="PANTHER" id="PTHR27008">
    <property type="entry name" value="OS04G0122200 PROTEIN"/>
    <property type="match status" value="1"/>
</dbReference>
<comment type="subcellular location">
    <subcellularLocation>
        <location evidence="1">Membrane</location>
    </subcellularLocation>
</comment>
<dbReference type="Gramene" id="PHT83018">
    <property type="protein sequence ID" value="PHT83018"/>
    <property type="gene ID" value="T459_11461"/>
</dbReference>